<reference evidence="2 3" key="1">
    <citation type="journal article" date="2009" name="Stand. Genomic Sci.">
        <title>Complete genome sequence of Stackebrandtia nassauensis type strain (LLR-40K-21).</title>
        <authorList>
            <person name="Munk C."/>
            <person name="Lapidus A."/>
            <person name="Copeland A."/>
            <person name="Jando M."/>
            <person name="Mayilraj S."/>
            <person name="Glavina Del Rio T."/>
            <person name="Nolan M."/>
            <person name="Chen F."/>
            <person name="Lucas S."/>
            <person name="Tice H."/>
            <person name="Cheng J.F."/>
            <person name="Han C."/>
            <person name="Detter J.C."/>
            <person name="Bruce D."/>
            <person name="Goodwin L."/>
            <person name="Chain P."/>
            <person name="Pitluck S."/>
            <person name="Goker M."/>
            <person name="Ovchinikova G."/>
            <person name="Pati A."/>
            <person name="Ivanova N."/>
            <person name="Mavromatis K."/>
            <person name="Chen A."/>
            <person name="Palaniappan K."/>
            <person name="Land M."/>
            <person name="Hauser L."/>
            <person name="Chang Y.J."/>
            <person name="Jeffries C.D."/>
            <person name="Bristow J."/>
            <person name="Eisen J.A."/>
            <person name="Markowitz V."/>
            <person name="Hugenholtz P."/>
            <person name="Kyrpides N.C."/>
            <person name="Klenk H.P."/>
        </authorList>
    </citation>
    <scope>NUCLEOTIDE SEQUENCE [LARGE SCALE GENOMIC DNA]</scope>
    <source>
        <strain evidence="3">DSM 44728 / CIP 108903 / NRRL B-16338 / NBRC 102104 / LLR-40K-21</strain>
    </source>
</reference>
<dbReference type="AlphaFoldDB" id="D3PV65"/>
<evidence type="ECO:0000313" key="3">
    <source>
        <dbReference type="Proteomes" id="UP000000844"/>
    </source>
</evidence>
<dbReference type="eggNOG" id="COG3576">
    <property type="taxonomic scope" value="Bacteria"/>
</dbReference>
<dbReference type="STRING" id="446470.Snas_1411"/>
<dbReference type="InterPro" id="IPR011576">
    <property type="entry name" value="Pyridox_Oxase_N"/>
</dbReference>
<proteinExistence type="predicted"/>
<name>D3PV65_STANL</name>
<evidence type="ECO:0000259" key="1">
    <source>
        <dbReference type="Pfam" id="PF01243"/>
    </source>
</evidence>
<dbReference type="SUPFAM" id="SSF50475">
    <property type="entry name" value="FMN-binding split barrel"/>
    <property type="match status" value="1"/>
</dbReference>
<dbReference type="KEGG" id="sna:Snas_1411"/>
<evidence type="ECO:0000313" key="2">
    <source>
        <dbReference type="EMBL" id="ADD41118.1"/>
    </source>
</evidence>
<dbReference type="Proteomes" id="UP000000844">
    <property type="component" value="Chromosome"/>
</dbReference>
<accession>D3PV65</accession>
<gene>
    <name evidence="2" type="ordered locus">Snas_1411</name>
</gene>
<dbReference type="OrthoDB" id="115989at2"/>
<dbReference type="HOGENOM" id="CLU_054794_1_1_11"/>
<feature type="domain" description="Pyridoxamine 5'-phosphate oxidase N-terminal" evidence="1">
    <location>
        <begin position="9"/>
        <end position="136"/>
    </location>
</feature>
<dbReference type="RefSeq" id="WP_013016689.1">
    <property type="nucleotide sequence ID" value="NC_013947.1"/>
</dbReference>
<dbReference type="PANTHER" id="PTHR39336">
    <property type="entry name" value="PYRIDOXAMINE PHOSPHATE OXIDASE FAMILY PROTEIN (AFU_ORTHOLOGUE AFUA_6G11440)"/>
    <property type="match status" value="1"/>
</dbReference>
<dbReference type="Pfam" id="PF01243">
    <property type="entry name" value="PNPOx_N"/>
    <property type="match status" value="1"/>
</dbReference>
<dbReference type="Gene3D" id="2.30.110.10">
    <property type="entry name" value="Electron Transport, Fmn-binding Protein, Chain A"/>
    <property type="match status" value="1"/>
</dbReference>
<protein>
    <submittedName>
        <fullName evidence="2">Pyridoxamine 5'-phosphate oxidase-related FMN-binding protein</fullName>
    </submittedName>
</protein>
<dbReference type="InterPro" id="IPR012349">
    <property type="entry name" value="Split_barrel_FMN-bd"/>
</dbReference>
<dbReference type="PANTHER" id="PTHR39336:SF1">
    <property type="entry name" value="PYRIDOXAMINE PHOSPHATE OXIDASE FAMILY PROTEIN (AFU_ORTHOLOGUE AFUA_6G11440)"/>
    <property type="match status" value="1"/>
</dbReference>
<organism evidence="2 3">
    <name type="scientific">Stackebrandtia nassauensis (strain DSM 44728 / CIP 108903 / NRRL B-16338 / NBRC 102104 / LLR-40K-21)</name>
    <dbReference type="NCBI Taxonomy" id="446470"/>
    <lineage>
        <taxon>Bacteria</taxon>
        <taxon>Bacillati</taxon>
        <taxon>Actinomycetota</taxon>
        <taxon>Actinomycetes</taxon>
        <taxon>Glycomycetales</taxon>
        <taxon>Glycomycetaceae</taxon>
        <taxon>Stackebrandtia</taxon>
    </lineage>
</organism>
<sequence length="200" mass="21814">MGHVYEEINERLAAFIDEQPMFFVGTAPSGDSGHVNVSPKGMAGTFKILGPHRVAYLDWGGSGVEGTAHMRQNGRVCVMFCSFGRSPKILRLHGTGTPVLRGEPRFAELLARFDAAPDVHGVRGVIEVDVTRVSDSCGYGVPYMELKGDRTMLVDVNERRSDADIAKRRLETNTLSLDGLPGVAGTAAEARYRRKLEADH</sequence>
<keyword evidence="3" id="KW-1185">Reference proteome</keyword>
<dbReference type="EMBL" id="CP001778">
    <property type="protein sequence ID" value="ADD41118.1"/>
    <property type="molecule type" value="Genomic_DNA"/>
</dbReference>